<evidence type="ECO:0000313" key="8">
    <source>
        <dbReference type="EMBL" id="CAH1401834.1"/>
    </source>
</evidence>
<dbReference type="OrthoDB" id="274660at2759"/>
<dbReference type="PANTHER" id="PTHR24211">
    <property type="entry name" value="LIM DOMAIN-CONTAINING PROTEIN"/>
    <property type="match status" value="1"/>
</dbReference>
<dbReference type="PROSITE" id="PS51303">
    <property type="entry name" value="PET"/>
    <property type="match status" value="1"/>
</dbReference>
<dbReference type="InterPro" id="IPR047120">
    <property type="entry name" value="Pk/Esn/Tes"/>
</dbReference>
<accession>A0A9P0HGU2</accession>
<keyword evidence="2" id="KW-0677">Repeat</keyword>
<keyword evidence="3 5" id="KW-0862">Zinc</keyword>
<dbReference type="SUPFAM" id="SSF57716">
    <property type="entry name" value="Glucocorticoid receptor-like (DNA-binding domain)"/>
    <property type="match status" value="1"/>
</dbReference>
<keyword evidence="9" id="KW-1185">Reference proteome</keyword>
<keyword evidence="1 5" id="KW-0479">Metal-binding</keyword>
<evidence type="ECO:0000259" key="6">
    <source>
        <dbReference type="PROSITE" id="PS50023"/>
    </source>
</evidence>
<sequence length="310" mass="35849">MGTAILNTHTISFDKNPSNTFTGSIQSRLYTQDRRKTCSSCKCPRESHDVYHEEWVNVRERLGLGSQGDQERRGAGRGYAWVPPGLNQYKVEQYFRCLPSDKVPRLGTPGEKYREKQLMMQLPKQDLALAYCRHVETGQASSFEDFITARNEIALDIAYAKECMNRVTCPHCEKMVLPGDVGILAPKFGDKAMWHPACFVCSACQNLLVDLTYCFYDDVLYCERHYAEQLKPRCSACDEQNDLITEKCGNLMGLKLVNKYGEGREEFSAKILRFFVWSLALRVWHWQCHSQKDLTVNLRQDHYRRITQFI</sequence>
<dbReference type="PROSITE" id="PS50023">
    <property type="entry name" value="LIM_DOMAIN_2"/>
    <property type="match status" value="1"/>
</dbReference>
<dbReference type="Pfam" id="PF06297">
    <property type="entry name" value="PET"/>
    <property type="match status" value="1"/>
</dbReference>
<dbReference type="InterPro" id="IPR001781">
    <property type="entry name" value="Znf_LIM"/>
</dbReference>
<organism evidence="8 9">
    <name type="scientific">Nezara viridula</name>
    <name type="common">Southern green stink bug</name>
    <name type="synonym">Cimex viridulus</name>
    <dbReference type="NCBI Taxonomy" id="85310"/>
    <lineage>
        <taxon>Eukaryota</taxon>
        <taxon>Metazoa</taxon>
        <taxon>Ecdysozoa</taxon>
        <taxon>Arthropoda</taxon>
        <taxon>Hexapoda</taxon>
        <taxon>Insecta</taxon>
        <taxon>Pterygota</taxon>
        <taxon>Neoptera</taxon>
        <taxon>Paraneoptera</taxon>
        <taxon>Hemiptera</taxon>
        <taxon>Heteroptera</taxon>
        <taxon>Panheteroptera</taxon>
        <taxon>Pentatomomorpha</taxon>
        <taxon>Pentatomoidea</taxon>
        <taxon>Pentatomidae</taxon>
        <taxon>Pentatominae</taxon>
        <taxon>Nezara</taxon>
    </lineage>
</organism>
<feature type="domain" description="PET" evidence="7">
    <location>
        <begin position="60"/>
        <end position="168"/>
    </location>
</feature>
<dbReference type="Proteomes" id="UP001152798">
    <property type="component" value="Chromosome 5"/>
</dbReference>
<name>A0A9P0HGU2_NEZVI</name>
<feature type="domain" description="LIM zinc-binding" evidence="6">
    <location>
        <begin position="167"/>
        <end position="232"/>
    </location>
</feature>
<dbReference type="InterPro" id="IPR010442">
    <property type="entry name" value="PET_domain"/>
</dbReference>
<keyword evidence="4 5" id="KW-0440">LIM domain</keyword>
<evidence type="ECO:0000256" key="2">
    <source>
        <dbReference type="ARBA" id="ARBA00022737"/>
    </source>
</evidence>
<dbReference type="PANTHER" id="PTHR24211:SF37">
    <property type="entry name" value="PROTEIN ESPINAS-LIKE PROTEIN"/>
    <property type="match status" value="1"/>
</dbReference>
<reference evidence="8" key="1">
    <citation type="submission" date="2022-01" db="EMBL/GenBank/DDBJ databases">
        <authorList>
            <person name="King R."/>
        </authorList>
    </citation>
    <scope>NUCLEOTIDE SEQUENCE</scope>
</reference>
<evidence type="ECO:0000256" key="3">
    <source>
        <dbReference type="ARBA" id="ARBA00022833"/>
    </source>
</evidence>
<dbReference type="GO" id="GO:0008270">
    <property type="term" value="F:zinc ion binding"/>
    <property type="evidence" value="ECO:0007669"/>
    <property type="project" value="InterPro"/>
</dbReference>
<dbReference type="SMART" id="SM00132">
    <property type="entry name" value="LIM"/>
    <property type="match status" value="1"/>
</dbReference>
<dbReference type="CDD" id="cd09830">
    <property type="entry name" value="PET_LIMPETin_LIM-9"/>
    <property type="match status" value="1"/>
</dbReference>
<dbReference type="Pfam" id="PF00412">
    <property type="entry name" value="LIM"/>
    <property type="match status" value="1"/>
</dbReference>
<protein>
    <submittedName>
        <fullName evidence="8">Uncharacterized protein</fullName>
    </submittedName>
</protein>
<gene>
    <name evidence="8" type="ORF">NEZAVI_LOCUS10779</name>
</gene>
<evidence type="ECO:0000256" key="1">
    <source>
        <dbReference type="ARBA" id="ARBA00022723"/>
    </source>
</evidence>
<evidence type="ECO:0000256" key="4">
    <source>
        <dbReference type="ARBA" id="ARBA00023038"/>
    </source>
</evidence>
<dbReference type="Gene3D" id="2.10.110.10">
    <property type="entry name" value="Cysteine Rich Protein"/>
    <property type="match status" value="1"/>
</dbReference>
<dbReference type="PROSITE" id="PS00478">
    <property type="entry name" value="LIM_DOMAIN_1"/>
    <property type="match status" value="1"/>
</dbReference>
<evidence type="ECO:0000256" key="5">
    <source>
        <dbReference type="PROSITE-ProRule" id="PRU00125"/>
    </source>
</evidence>
<evidence type="ECO:0000259" key="7">
    <source>
        <dbReference type="PROSITE" id="PS51303"/>
    </source>
</evidence>
<evidence type="ECO:0000313" key="9">
    <source>
        <dbReference type="Proteomes" id="UP001152798"/>
    </source>
</evidence>
<dbReference type="AlphaFoldDB" id="A0A9P0HGU2"/>
<dbReference type="EMBL" id="OV725081">
    <property type="protein sequence ID" value="CAH1401834.1"/>
    <property type="molecule type" value="Genomic_DNA"/>
</dbReference>
<proteinExistence type="predicted"/>